<evidence type="ECO:0000313" key="1">
    <source>
        <dbReference type="EMBL" id="QVT79713.1"/>
    </source>
</evidence>
<name>A0ABX8EM60_9ACTN</name>
<keyword evidence="2" id="KW-1185">Reference proteome</keyword>
<dbReference type="EMBL" id="CP075371">
    <property type="protein sequence ID" value="QVT79713.1"/>
    <property type="molecule type" value="Genomic_DNA"/>
</dbReference>
<gene>
    <name evidence="1" type="primary">dnaJ</name>
    <name evidence="1" type="ORF">ENKNEFLB_02103</name>
</gene>
<dbReference type="RefSeq" id="WP_214059122.1">
    <property type="nucleotide sequence ID" value="NZ_BAAAHS010000068.1"/>
</dbReference>
<reference evidence="1 2" key="1">
    <citation type="submission" date="2021-05" db="EMBL/GenBank/DDBJ databases">
        <title>Complete genome of Nocardioides aquaticus KCTC 9944T isolated from meromictic and hypersaline Ekho Lake, Antarctica.</title>
        <authorList>
            <person name="Hwang K."/>
            <person name="Kim K.M."/>
            <person name="Choe H."/>
        </authorList>
    </citation>
    <scope>NUCLEOTIDE SEQUENCE [LARGE SCALE GENOMIC DNA]</scope>
    <source>
        <strain evidence="1 2">KCTC 9944</strain>
    </source>
</reference>
<evidence type="ECO:0000313" key="2">
    <source>
        <dbReference type="Proteomes" id="UP000679307"/>
    </source>
</evidence>
<protein>
    <submittedName>
        <fullName evidence="1">Chaperone protein DnaJ</fullName>
    </submittedName>
</protein>
<organism evidence="1 2">
    <name type="scientific">Nocardioides aquaticus</name>
    <dbReference type="NCBI Taxonomy" id="160826"/>
    <lineage>
        <taxon>Bacteria</taxon>
        <taxon>Bacillati</taxon>
        <taxon>Actinomycetota</taxon>
        <taxon>Actinomycetes</taxon>
        <taxon>Propionibacteriales</taxon>
        <taxon>Nocardioidaceae</taxon>
        <taxon>Nocardioides</taxon>
    </lineage>
</organism>
<proteinExistence type="predicted"/>
<dbReference type="Gene3D" id="2.10.230.10">
    <property type="entry name" value="Heat shock protein DnaJ, cysteine-rich domain"/>
    <property type="match status" value="1"/>
</dbReference>
<sequence>MSFLSKLLGAVSSTTDTAPSAGYDMWAREELAPGEYVFTCGECDGKGEVEVGDRDYGDFDVIQCEDCHGDGEYGVDEEKADELINDLGFDPLRRP</sequence>
<accession>A0ABX8EM60</accession>
<dbReference type="Proteomes" id="UP000679307">
    <property type="component" value="Chromosome"/>
</dbReference>